<organism evidence="5">
    <name type="scientific">freshwater metagenome</name>
    <dbReference type="NCBI Taxonomy" id="449393"/>
    <lineage>
        <taxon>unclassified sequences</taxon>
        <taxon>metagenomes</taxon>
        <taxon>ecological metagenomes</taxon>
    </lineage>
</organism>
<accession>A0A6J6X7B9</accession>
<evidence type="ECO:0000259" key="4">
    <source>
        <dbReference type="Pfam" id="PF01872"/>
    </source>
</evidence>
<dbReference type="InterPro" id="IPR002734">
    <property type="entry name" value="RibDG_C"/>
</dbReference>
<evidence type="ECO:0000256" key="2">
    <source>
        <dbReference type="ARBA" id="ARBA00022857"/>
    </source>
</evidence>
<comment type="pathway">
    <text evidence="1">Cofactor biosynthesis; riboflavin biosynthesis.</text>
</comment>
<proteinExistence type="predicted"/>
<name>A0A6J6X7B9_9ZZZZ</name>
<evidence type="ECO:0000256" key="1">
    <source>
        <dbReference type="ARBA" id="ARBA00005104"/>
    </source>
</evidence>
<keyword evidence="2" id="KW-0521">NADP</keyword>
<keyword evidence="3" id="KW-0560">Oxidoreductase</keyword>
<gene>
    <name evidence="5" type="ORF">UFOPK2975_00654</name>
</gene>
<dbReference type="GO" id="GO:0009231">
    <property type="term" value="P:riboflavin biosynthetic process"/>
    <property type="evidence" value="ECO:0007669"/>
    <property type="project" value="InterPro"/>
</dbReference>
<dbReference type="PANTHER" id="PTHR38011:SF7">
    <property type="entry name" value="2,5-DIAMINO-6-RIBOSYLAMINO-4(3H)-PYRIMIDINONE 5'-PHOSPHATE REDUCTASE"/>
    <property type="match status" value="1"/>
</dbReference>
<protein>
    <submittedName>
        <fullName evidence="5">Unannotated protein</fullName>
    </submittedName>
</protein>
<feature type="domain" description="Bacterial bifunctional deaminase-reductase C-terminal" evidence="4">
    <location>
        <begin position="1"/>
        <end position="160"/>
    </location>
</feature>
<dbReference type="InterPro" id="IPR024072">
    <property type="entry name" value="DHFR-like_dom_sf"/>
</dbReference>
<dbReference type="Gene3D" id="3.40.430.10">
    <property type="entry name" value="Dihydrofolate Reductase, subunit A"/>
    <property type="match status" value="1"/>
</dbReference>
<reference evidence="5" key="1">
    <citation type="submission" date="2020-05" db="EMBL/GenBank/DDBJ databases">
        <authorList>
            <person name="Chiriac C."/>
            <person name="Salcher M."/>
            <person name="Ghai R."/>
            <person name="Kavagutti S V."/>
        </authorList>
    </citation>
    <scope>NUCLEOTIDE SEQUENCE</scope>
</reference>
<dbReference type="GO" id="GO:0008703">
    <property type="term" value="F:5-amino-6-(5-phosphoribosylamino)uracil reductase activity"/>
    <property type="evidence" value="ECO:0007669"/>
    <property type="project" value="InterPro"/>
</dbReference>
<dbReference type="EMBL" id="CAFAAG010000039">
    <property type="protein sequence ID" value="CAB4791354.1"/>
    <property type="molecule type" value="Genomic_DNA"/>
</dbReference>
<evidence type="ECO:0000313" key="5">
    <source>
        <dbReference type="EMBL" id="CAB4791354.1"/>
    </source>
</evidence>
<dbReference type="InterPro" id="IPR050765">
    <property type="entry name" value="Riboflavin_Biosynth_HTPR"/>
</dbReference>
<dbReference type="SUPFAM" id="SSF53597">
    <property type="entry name" value="Dihydrofolate reductase-like"/>
    <property type="match status" value="1"/>
</dbReference>
<dbReference type="Pfam" id="PF01872">
    <property type="entry name" value="RibD_C"/>
    <property type="match status" value="1"/>
</dbReference>
<dbReference type="PANTHER" id="PTHR38011">
    <property type="entry name" value="DIHYDROFOLATE REDUCTASE FAMILY PROTEIN (AFU_ORTHOLOGUE AFUA_8G06820)"/>
    <property type="match status" value="1"/>
</dbReference>
<evidence type="ECO:0000256" key="3">
    <source>
        <dbReference type="ARBA" id="ARBA00023002"/>
    </source>
</evidence>
<sequence>MVMSLDGSTVVQGNSRALSGDADRSILVGLRSLADVIVVGSSTVRIDDYGPPSRKDLRVGVVSRTGNLDLSTPLFTSGAGFLIIPEDAPEPSNPAVTCIRAGKGSVDFASAMNQLEGKFIQLEGGPGLNASMAQADLIDEINLTISPNIAANNEPRLLSEALPILNRFTLSHILEEEGFLFLRYTRNKN</sequence>
<dbReference type="AlphaFoldDB" id="A0A6J6X7B9"/>